<dbReference type="Gene3D" id="1.10.8.50">
    <property type="match status" value="1"/>
</dbReference>
<evidence type="ECO:0000256" key="13">
    <source>
        <dbReference type="PROSITE-ProRule" id="PRU00391"/>
    </source>
</evidence>
<keyword evidence="8" id="KW-0238">DNA-binding</keyword>
<dbReference type="InterPro" id="IPR012319">
    <property type="entry name" value="FPG_cat"/>
</dbReference>
<dbReference type="InterPro" id="IPR010979">
    <property type="entry name" value="Ribosomal_uS13-like_H2TH"/>
</dbReference>
<dbReference type="SMART" id="SM01232">
    <property type="entry name" value="H2TH"/>
    <property type="match status" value="1"/>
</dbReference>
<dbReference type="PANTHER" id="PTHR42697">
    <property type="entry name" value="ENDONUCLEASE 8"/>
    <property type="match status" value="1"/>
</dbReference>
<keyword evidence="3" id="KW-0479">Metal-binding</keyword>
<dbReference type="Proteomes" id="UP001566476">
    <property type="component" value="Unassembled WGS sequence"/>
</dbReference>
<dbReference type="PANTHER" id="PTHR42697:SF1">
    <property type="entry name" value="ENDONUCLEASE 8"/>
    <property type="match status" value="1"/>
</dbReference>
<keyword evidence="4" id="KW-0227">DNA damage</keyword>
<dbReference type="PROSITE" id="PS51066">
    <property type="entry name" value="ZF_FPG_2"/>
    <property type="match status" value="1"/>
</dbReference>
<dbReference type="SUPFAM" id="SSF46946">
    <property type="entry name" value="S13-like H2TH domain"/>
    <property type="match status" value="1"/>
</dbReference>
<keyword evidence="9" id="KW-0234">DNA repair</keyword>
<comment type="similarity">
    <text evidence="1">Belongs to the FPG family.</text>
</comment>
<gene>
    <name evidence="16" type="ORF">AB2L28_18050</name>
</gene>
<keyword evidence="5 13" id="KW-0863">Zinc-finger</keyword>
<dbReference type="RefSeq" id="WP_370720374.1">
    <property type="nucleotide sequence ID" value="NZ_JBGGTQ010000009.1"/>
</dbReference>
<dbReference type="EMBL" id="JBGGTQ010000009">
    <property type="protein sequence ID" value="MEZ0494143.1"/>
    <property type="molecule type" value="Genomic_DNA"/>
</dbReference>
<evidence type="ECO:0000256" key="7">
    <source>
        <dbReference type="ARBA" id="ARBA00022833"/>
    </source>
</evidence>
<evidence type="ECO:0000259" key="14">
    <source>
        <dbReference type="PROSITE" id="PS51066"/>
    </source>
</evidence>
<evidence type="ECO:0000256" key="6">
    <source>
        <dbReference type="ARBA" id="ARBA00022801"/>
    </source>
</evidence>
<keyword evidence="10" id="KW-0456">Lyase</keyword>
<sequence length="275" mass="29979">MPEGDTVFLLARRLQARLAGRPVRRSDLRVPRFATADLSGTRLVGTVSRGKHLLTRLVPDGPSAVTEPLTLHTHLRMDGEWAVLGPGKVLPARLRPDVRVVLETDGPTAVALRMPVVELVPTALEHTVVGHLGPDLLDAGLSVQDRVERSVANLALRPERGLKAALLDQRNLAGIGNLWADELCFLRGRSPWAAVGDVDLPPLVRLAVRMLTFSVGPSRARQVTTGDTRPGRQHWVSGRAGEPCLRCGTTVRVEAEVPGDAERRRTWWCPHCQPG</sequence>
<organism evidence="16 17">
    <name type="scientific">Kineococcus mangrovi</name>
    <dbReference type="NCBI Taxonomy" id="1660183"/>
    <lineage>
        <taxon>Bacteria</taxon>
        <taxon>Bacillati</taxon>
        <taxon>Actinomycetota</taxon>
        <taxon>Actinomycetes</taxon>
        <taxon>Kineosporiales</taxon>
        <taxon>Kineosporiaceae</taxon>
        <taxon>Kineococcus</taxon>
    </lineage>
</organism>
<evidence type="ECO:0000256" key="12">
    <source>
        <dbReference type="ARBA" id="ARBA00023295"/>
    </source>
</evidence>
<dbReference type="InterPro" id="IPR015886">
    <property type="entry name" value="H2TH_FPG"/>
</dbReference>
<keyword evidence="17" id="KW-1185">Reference proteome</keyword>
<proteinExistence type="inferred from homology"/>
<keyword evidence="6" id="KW-0378">Hydrolase</keyword>
<dbReference type="CDD" id="cd08971">
    <property type="entry name" value="AcNei2_N"/>
    <property type="match status" value="1"/>
</dbReference>
<accession>A0ABV4I8S9</accession>
<evidence type="ECO:0000256" key="1">
    <source>
        <dbReference type="ARBA" id="ARBA00009409"/>
    </source>
</evidence>
<dbReference type="Pfam" id="PF01149">
    <property type="entry name" value="Fapy_DNA_glyco"/>
    <property type="match status" value="1"/>
</dbReference>
<dbReference type="Gene3D" id="3.20.190.10">
    <property type="entry name" value="MutM-like, N-terminal"/>
    <property type="match status" value="1"/>
</dbReference>
<comment type="caution">
    <text evidence="16">The sequence shown here is derived from an EMBL/GenBank/DDBJ whole genome shotgun (WGS) entry which is preliminary data.</text>
</comment>
<dbReference type="EC" id="4.2.99.18" evidence="2"/>
<evidence type="ECO:0000259" key="15">
    <source>
        <dbReference type="PROSITE" id="PS51068"/>
    </source>
</evidence>
<dbReference type="InterPro" id="IPR000214">
    <property type="entry name" value="Znf_DNA_glyclase/AP_lyase"/>
</dbReference>
<keyword evidence="7" id="KW-0862">Zinc</keyword>
<feature type="domain" description="FPG-type" evidence="14">
    <location>
        <begin position="235"/>
        <end position="274"/>
    </location>
</feature>
<evidence type="ECO:0000256" key="4">
    <source>
        <dbReference type="ARBA" id="ARBA00022763"/>
    </source>
</evidence>
<evidence type="ECO:0000256" key="5">
    <source>
        <dbReference type="ARBA" id="ARBA00022771"/>
    </source>
</evidence>
<dbReference type="PROSITE" id="PS51068">
    <property type="entry name" value="FPG_CAT"/>
    <property type="match status" value="1"/>
</dbReference>
<evidence type="ECO:0000313" key="17">
    <source>
        <dbReference type="Proteomes" id="UP001566476"/>
    </source>
</evidence>
<dbReference type="SUPFAM" id="SSF81624">
    <property type="entry name" value="N-terminal domain of MutM-like DNA repair proteins"/>
    <property type="match status" value="1"/>
</dbReference>
<evidence type="ECO:0000256" key="10">
    <source>
        <dbReference type="ARBA" id="ARBA00023239"/>
    </source>
</evidence>
<evidence type="ECO:0000256" key="2">
    <source>
        <dbReference type="ARBA" id="ARBA00012720"/>
    </source>
</evidence>
<dbReference type="SMART" id="SM00898">
    <property type="entry name" value="Fapy_DNA_glyco"/>
    <property type="match status" value="1"/>
</dbReference>
<evidence type="ECO:0000256" key="9">
    <source>
        <dbReference type="ARBA" id="ARBA00023204"/>
    </source>
</evidence>
<evidence type="ECO:0000256" key="8">
    <source>
        <dbReference type="ARBA" id="ARBA00023125"/>
    </source>
</evidence>
<dbReference type="SUPFAM" id="SSF57716">
    <property type="entry name" value="Glucocorticoid receptor-like (DNA-binding domain)"/>
    <property type="match status" value="1"/>
</dbReference>
<dbReference type="InterPro" id="IPR035937">
    <property type="entry name" value="FPG_N"/>
</dbReference>
<evidence type="ECO:0000313" key="16">
    <source>
        <dbReference type="EMBL" id="MEZ0494143.1"/>
    </source>
</evidence>
<keyword evidence="11" id="KW-0511">Multifunctional enzyme</keyword>
<keyword evidence="12" id="KW-0326">Glycosidase</keyword>
<evidence type="ECO:0000256" key="3">
    <source>
        <dbReference type="ARBA" id="ARBA00022723"/>
    </source>
</evidence>
<feature type="domain" description="Formamidopyrimidine-DNA glycosylase catalytic" evidence="15">
    <location>
        <begin position="2"/>
        <end position="173"/>
    </location>
</feature>
<evidence type="ECO:0000256" key="11">
    <source>
        <dbReference type="ARBA" id="ARBA00023268"/>
    </source>
</evidence>
<name>A0ABV4I8S9_9ACTN</name>
<protein>
    <recommendedName>
        <fullName evidence="2">DNA-(apurinic or apyrimidinic site) lyase</fullName>
        <ecNumber evidence="2">4.2.99.18</ecNumber>
    </recommendedName>
</protein>
<dbReference type="InterPro" id="IPR044090">
    <property type="entry name" value="Nei2_N"/>
</dbReference>
<reference evidence="16 17" key="1">
    <citation type="submission" date="2024-07" db="EMBL/GenBank/DDBJ databases">
        <authorList>
            <person name="Thanompreechachai J."/>
            <person name="Duangmal K."/>
        </authorList>
    </citation>
    <scope>NUCLEOTIDE SEQUENCE [LARGE SCALE GENOMIC DNA]</scope>
    <source>
        <strain evidence="16 17">TBRC 1896</strain>
    </source>
</reference>